<feature type="region of interest" description="Disordered" evidence="1">
    <location>
        <begin position="190"/>
        <end position="270"/>
    </location>
</feature>
<evidence type="ECO:0000313" key="2">
    <source>
        <dbReference type="EMBL" id="KZV32623.1"/>
    </source>
</evidence>
<dbReference type="Proteomes" id="UP000250235">
    <property type="component" value="Unassembled WGS sequence"/>
</dbReference>
<feature type="compositionally biased region" description="Polar residues" evidence="1">
    <location>
        <begin position="379"/>
        <end position="393"/>
    </location>
</feature>
<name>A0A2Z7BDQ6_9LAMI</name>
<dbReference type="EMBL" id="KV006407">
    <property type="protein sequence ID" value="KZV32623.1"/>
    <property type="molecule type" value="Genomic_DNA"/>
</dbReference>
<sequence>MQNSSVLLVQADEGVSVLVVDRIGDFYRNLPRRADVIVTTVGARHKCQQGEWAHVFFQTFVEMVHTPTKQSQGFAVQMSVLLERLMKEDIGESVKFYPLKVLNTRSVHTYMKKNLGVGPAGETSKVSGAEASEQKSTADSLKSLTNKPEKEADETTKPEKAAVEKKKKKIENFVSLVKKPVVVVKKPVEARSQAPAKSKRKQRAKRTKPAKPTAGAKDESQPGPVPEIPAEAVDIPKTAAPEDNMETIPEVERKADDASTVADQEEHVECTDKMEIEAVNQGQSIVIKSDPEHPAQQPITSAVAGDAANVDLPQITWAEERNLLLTGSTPTHQDKPNILAIEFSTQAEQAQTAKKQPPQPEGQVEEIIRTVDDVDETKAMNSQKHQAQGSEKQAQAKELQAPGDEKQAPNEPDPKAEQEAPTGSSPSSPRDSYSFVQFSVSNDNNEDCQGPSPSGSHMVPYTTQEEGNNSADKAEDFTQAGPQQISFSRPQYADIKLKEVQKVILSLESKIASMDSKVVSLHSKVDRIMDAQTFMKLDFGLYKPAFYEKMDTMVANVTSSQTALETSLIRTLALIPLLGEQRCRIRIPPPGAQRKTKLPERRSIQFKIKHIHRVFALITLLATRAWLQPELQERRLFTVGGGRSVNQVHDRKRSPFD</sequence>
<feature type="compositionally biased region" description="Basic and acidic residues" evidence="1">
    <location>
        <begin position="366"/>
        <end position="378"/>
    </location>
</feature>
<feature type="region of interest" description="Disordered" evidence="1">
    <location>
        <begin position="114"/>
        <end position="165"/>
    </location>
</feature>
<gene>
    <name evidence="2" type="ORF">F511_32775</name>
</gene>
<organism evidence="2 3">
    <name type="scientific">Dorcoceras hygrometricum</name>
    <dbReference type="NCBI Taxonomy" id="472368"/>
    <lineage>
        <taxon>Eukaryota</taxon>
        <taxon>Viridiplantae</taxon>
        <taxon>Streptophyta</taxon>
        <taxon>Embryophyta</taxon>
        <taxon>Tracheophyta</taxon>
        <taxon>Spermatophyta</taxon>
        <taxon>Magnoliopsida</taxon>
        <taxon>eudicotyledons</taxon>
        <taxon>Gunneridae</taxon>
        <taxon>Pentapetalae</taxon>
        <taxon>asterids</taxon>
        <taxon>lamiids</taxon>
        <taxon>Lamiales</taxon>
        <taxon>Gesneriaceae</taxon>
        <taxon>Didymocarpoideae</taxon>
        <taxon>Trichosporeae</taxon>
        <taxon>Loxocarpinae</taxon>
        <taxon>Dorcoceras</taxon>
    </lineage>
</organism>
<proteinExistence type="predicted"/>
<reference evidence="2 3" key="1">
    <citation type="journal article" date="2015" name="Proc. Natl. Acad. Sci. U.S.A.">
        <title>The resurrection genome of Boea hygrometrica: A blueprint for survival of dehydration.</title>
        <authorList>
            <person name="Xiao L."/>
            <person name="Yang G."/>
            <person name="Zhang L."/>
            <person name="Yang X."/>
            <person name="Zhao S."/>
            <person name="Ji Z."/>
            <person name="Zhou Q."/>
            <person name="Hu M."/>
            <person name="Wang Y."/>
            <person name="Chen M."/>
            <person name="Xu Y."/>
            <person name="Jin H."/>
            <person name="Xiao X."/>
            <person name="Hu G."/>
            <person name="Bao F."/>
            <person name="Hu Y."/>
            <person name="Wan P."/>
            <person name="Li L."/>
            <person name="Deng X."/>
            <person name="Kuang T."/>
            <person name="Xiang C."/>
            <person name="Zhu J.K."/>
            <person name="Oliver M.J."/>
            <person name="He Y."/>
        </authorList>
    </citation>
    <scope>NUCLEOTIDE SEQUENCE [LARGE SCALE GENOMIC DNA]</scope>
    <source>
        <strain evidence="3">cv. XS01</strain>
    </source>
</reference>
<feature type="compositionally biased region" description="Basic residues" evidence="1">
    <location>
        <begin position="197"/>
        <end position="209"/>
    </location>
</feature>
<evidence type="ECO:0000256" key="1">
    <source>
        <dbReference type="SAM" id="MobiDB-lite"/>
    </source>
</evidence>
<keyword evidence="3" id="KW-1185">Reference proteome</keyword>
<feature type="region of interest" description="Disordered" evidence="1">
    <location>
        <begin position="327"/>
        <end position="479"/>
    </location>
</feature>
<feature type="compositionally biased region" description="Polar residues" evidence="1">
    <location>
        <begin position="451"/>
        <end position="471"/>
    </location>
</feature>
<protein>
    <submittedName>
        <fullName evidence="2">Uncharacterized protein</fullName>
    </submittedName>
</protein>
<evidence type="ECO:0000313" key="3">
    <source>
        <dbReference type="Proteomes" id="UP000250235"/>
    </source>
</evidence>
<feature type="compositionally biased region" description="Low complexity" evidence="1">
    <location>
        <begin position="421"/>
        <end position="434"/>
    </location>
</feature>
<feature type="compositionally biased region" description="Basic and acidic residues" evidence="1">
    <location>
        <begin position="147"/>
        <end position="164"/>
    </location>
</feature>
<dbReference type="AlphaFoldDB" id="A0A2Z7BDQ6"/>
<feature type="compositionally biased region" description="Low complexity" evidence="1">
    <location>
        <begin position="345"/>
        <end position="356"/>
    </location>
</feature>
<accession>A0A2Z7BDQ6</accession>
<feature type="compositionally biased region" description="Basic and acidic residues" evidence="1">
    <location>
        <begin position="403"/>
        <end position="418"/>
    </location>
</feature>
<feature type="compositionally biased region" description="Polar residues" evidence="1">
    <location>
        <begin position="134"/>
        <end position="146"/>
    </location>
</feature>